<feature type="transmembrane region" description="Helical" evidence="9">
    <location>
        <begin position="48"/>
        <end position="66"/>
    </location>
</feature>
<organism evidence="10 11">
    <name type="scientific">Branchiostoma lanceolatum</name>
    <name type="common">Common lancelet</name>
    <name type="synonym">Amphioxus lanceolatum</name>
    <dbReference type="NCBI Taxonomy" id="7740"/>
    <lineage>
        <taxon>Eukaryota</taxon>
        <taxon>Metazoa</taxon>
        <taxon>Chordata</taxon>
        <taxon>Cephalochordata</taxon>
        <taxon>Leptocardii</taxon>
        <taxon>Amphioxiformes</taxon>
        <taxon>Branchiostomatidae</taxon>
        <taxon>Branchiostoma</taxon>
    </lineage>
</organism>
<keyword evidence="11" id="KW-1185">Reference proteome</keyword>
<feature type="transmembrane region" description="Helical" evidence="9">
    <location>
        <begin position="24"/>
        <end position="42"/>
    </location>
</feature>
<evidence type="ECO:0000256" key="3">
    <source>
        <dbReference type="ARBA" id="ARBA00017689"/>
    </source>
</evidence>
<dbReference type="InterPro" id="IPR022533">
    <property type="entry name" value="Cox20"/>
</dbReference>
<dbReference type="OrthoDB" id="14603at2759"/>
<evidence type="ECO:0000256" key="5">
    <source>
        <dbReference type="ARBA" id="ARBA00022792"/>
    </source>
</evidence>
<evidence type="ECO:0000313" key="10">
    <source>
        <dbReference type="EMBL" id="CAH1262630.1"/>
    </source>
</evidence>
<evidence type="ECO:0000256" key="1">
    <source>
        <dbReference type="ARBA" id="ARBA00004273"/>
    </source>
</evidence>
<dbReference type="Pfam" id="PF12597">
    <property type="entry name" value="Cox20"/>
    <property type="match status" value="1"/>
</dbReference>
<dbReference type="PANTHER" id="PTHR31586:SF1">
    <property type="entry name" value="CYTOCHROME C OXIDASE ASSEMBLY PROTEIN COX20, MITOCHONDRIAL"/>
    <property type="match status" value="1"/>
</dbReference>
<comment type="similarity">
    <text evidence="2">Belongs to the COX20 family.</text>
</comment>
<keyword evidence="7" id="KW-0496">Mitochondrion</keyword>
<dbReference type="OMA" id="NTPCARN"/>
<evidence type="ECO:0000256" key="4">
    <source>
        <dbReference type="ARBA" id="ARBA00022692"/>
    </source>
</evidence>
<proteinExistence type="inferred from homology"/>
<gene>
    <name evidence="10" type="primary">COX20</name>
    <name evidence="10" type="ORF">BLAG_LOCUS17600</name>
</gene>
<evidence type="ECO:0000256" key="6">
    <source>
        <dbReference type="ARBA" id="ARBA00022989"/>
    </source>
</evidence>
<keyword evidence="8 9" id="KW-0472">Membrane</keyword>
<keyword evidence="6 9" id="KW-1133">Transmembrane helix</keyword>
<evidence type="ECO:0000256" key="8">
    <source>
        <dbReference type="ARBA" id="ARBA00023136"/>
    </source>
</evidence>
<evidence type="ECO:0000256" key="2">
    <source>
        <dbReference type="ARBA" id="ARBA00009575"/>
    </source>
</evidence>
<dbReference type="Proteomes" id="UP000838412">
    <property type="component" value="Chromosome 4"/>
</dbReference>
<evidence type="ECO:0000313" key="11">
    <source>
        <dbReference type="Proteomes" id="UP000838412"/>
    </source>
</evidence>
<accession>A0A8K0EQK9</accession>
<evidence type="ECO:0000256" key="9">
    <source>
        <dbReference type="SAM" id="Phobius"/>
    </source>
</evidence>
<dbReference type="PANTHER" id="PTHR31586">
    <property type="entry name" value="CYTOCHROME C OXIDASE PROTEIN 20"/>
    <property type="match status" value="1"/>
</dbReference>
<protein>
    <recommendedName>
        <fullName evidence="3">Cytochrome c oxidase assembly protein COX20, mitochondrial</fullName>
    </recommendedName>
</protein>
<reference evidence="10" key="1">
    <citation type="submission" date="2022-01" db="EMBL/GenBank/DDBJ databases">
        <authorList>
            <person name="Braso-Vives M."/>
        </authorList>
    </citation>
    <scope>NUCLEOTIDE SEQUENCE</scope>
</reference>
<keyword evidence="5" id="KW-0999">Mitochondrion inner membrane</keyword>
<evidence type="ECO:0000256" key="7">
    <source>
        <dbReference type="ARBA" id="ARBA00023128"/>
    </source>
</evidence>
<sequence length="111" mass="12451">MSDDAEKSWGPKHFIQNTPCARNSFLYGMGGGAVGGFAYFLWTSNPRRSYHALVVSFTATVLLYWVPCRYQYAQKRLKSRMINQGLKTHIVMQGTPEAELLASAQEQGTKS</sequence>
<comment type="subcellular location">
    <subcellularLocation>
        <location evidence="1">Mitochondrion inner membrane</location>
    </subcellularLocation>
</comment>
<name>A0A8K0EQK9_BRALA</name>
<dbReference type="EMBL" id="OV696689">
    <property type="protein sequence ID" value="CAH1262630.1"/>
    <property type="molecule type" value="Genomic_DNA"/>
</dbReference>
<dbReference type="AlphaFoldDB" id="A0A8K0EQK9"/>
<dbReference type="GO" id="GO:0033617">
    <property type="term" value="P:mitochondrial respiratory chain complex IV assembly"/>
    <property type="evidence" value="ECO:0007669"/>
    <property type="project" value="InterPro"/>
</dbReference>
<dbReference type="GO" id="GO:0005743">
    <property type="term" value="C:mitochondrial inner membrane"/>
    <property type="evidence" value="ECO:0007669"/>
    <property type="project" value="UniProtKB-SubCell"/>
</dbReference>
<dbReference type="PRINTS" id="PR02049">
    <property type="entry name" value="PROTEINF36A"/>
</dbReference>
<keyword evidence="4 9" id="KW-0812">Transmembrane</keyword>